<evidence type="ECO:0000313" key="1">
    <source>
        <dbReference type="EMBL" id="OGG54840.1"/>
    </source>
</evidence>
<name>A0A1F6D0K0_HANXR</name>
<gene>
    <name evidence="1" type="ORF">A3F84_22035</name>
</gene>
<dbReference type="EMBL" id="MFKF01000094">
    <property type="protein sequence ID" value="OGG54840.1"/>
    <property type="molecule type" value="Genomic_DNA"/>
</dbReference>
<sequence length="80" mass="8659">MRYSVVLDPIREPGFEGYYYAHIPTLDLTTHGKGVEGALSAAQELVEAWIAEKRAQGEAVPIETRPIIAHVEVADAVLGA</sequence>
<dbReference type="Gene3D" id="3.30.160.250">
    <property type="match status" value="1"/>
</dbReference>
<evidence type="ECO:0008006" key="3">
    <source>
        <dbReference type="Google" id="ProtNLM"/>
    </source>
</evidence>
<reference evidence="1 2" key="1">
    <citation type="journal article" date="2016" name="Nat. Commun.">
        <title>Thousands of microbial genomes shed light on interconnected biogeochemical processes in an aquifer system.</title>
        <authorList>
            <person name="Anantharaman K."/>
            <person name="Brown C.T."/>
            <person name="Hug L.A."/>
            <person name="Sharon I."/>
            <person name="Castelle C.J."/>
            <person name="Probst A.J."/>
            <person name="Thomas B.C."/>
            <person name="Singh A."/>
            <person name="Wilkins M.J."/>
            <person name="Karaoz U."/>
            <person name="Brodie E.L."/>
            <person name="Williams K.H."/>
            <person name="Hubbard S.S."/>
            <person name="Banfield J.F."/>
        </authorList>
    </citation>
    <scope>NUCLEOTIDE SEQUENCE [LARGE SCALE GENOMIC DNA]</scope>
    <source>
        <strain evidence="2">RIFCSPLOWO2_12_FULL_64_10</strain>
    </source>
</reference>
<organism evidence="1 2">
    <name type="scientific">Handelsmanbacteria sp. (strain RIFCSPLOWO2_12_FULL_64_10)</name>
    <dbReference type="NCBI Taxonomy" id="1817868"/>
    <lineage>
        <taxon>Bacteria</taxon>
        <taxon>Candidatus Handelsmaniibacteriota</taxon>
    </lineage>
</organism>
<dbReference type="AlphaFoldDB" id="A0A1F6D0K0"/>
<comment type="caution">
    <text evidence="1">The sequence shown here is derived from an EMBL/GenBank/DDBJ whole genome shotgun (WGS) entry which is preliminary data.</text>
</comment>
<protein>
    <recommendedName>
        <fullName evidence="3">HicB-like antitoxin of toxin-antitoxin system domain-containing protein</fullName>
    </recommendedName>
</protein>
<dbReference type="SUPFAM" id="SSF143100">
    <property type="entry name" value="TTHA1013/TTHA0281-like"/>
    <property type="match status" value="1"/>
</dbReference>
<evidence type="ECO:0000313" key="2">
    <source>
        <dbReference type="Proteomes" id="UP000178606"/>
    </source>
</evidence>
<proteinExistence type="predicted"/>
<accession>A0A1F6D0K0</accession>
<dbReference type="Proteomes" id="UP000178606">
    <property type="component" value="Unassembled WGS sequence"/>
</dbReference>
<dbReference type="InterPro" id="IPR035069">
    <property type="entry name" value="TTHA1013/TTHA0281-like"/>
</dbReference>